<feature type="compositionally biased region" description="Polar residues" evidence="1">
    <location>
        <begin position="550"/>
        <end position="563"/>
    </location>
</feature>
<protein>
    <submittedName>
        <fullName evidence="2">Uncharacterized protein</fullName>
    </submittedName>
</protein>
<name>A0A7R7XSJ6_9EURO</name>
<feature type="compositionally biased region" description="Basic and acidic residues" evidence="1">
    <location>
        <begin position="685"/>
        <end position="705"/>
    </location>
</feature>
<dbReference type="InterPro" id="IPR018822">
    <property type="entry name" value="UPF0646"/>
</dbReference>
<feature type="compositionally biased region" description="Acidic residues" evidence="1">
    <location>
        <begin position="739"/>
        <end position="766"/>
    </location>
</feature>
<keyword evidence="3" id="KW-1185">Reference proteome</keyword>
<feature type="compositionally biased region" description="Acidic residues" evidence="1">
    <location>
        <begin position="716"/>
        <end position="727"/>
    </location>
</feature>
<accession>A0A7R7XSJ6</accession>
<feature type="compositionally biased region" description="Low complexity" evidence="1">
    <location>
        <begin position="620"/>
        <end position="630"/>
    </location>
</feature>
<dbReference type="KEGG" id="apuu:APUU_50874A"/>
<dbReference type="OrthoDB" id="5339076at2759"/>
<dbReference type="EMBL" id="AP024447">
    <property type="protein sequence ID" value="BCS26163.1"/>
    <property type="molecule type" value="Genomic_DNA"/>
</dbReference>
<dbReference type="GeneID" id="64976168"/>
<reference evidence="2" key="2">
    <citation type="submission" date="2021-02" db="EMBL/GenBank/DDBJ databases">
        <title>Aspergillus puulaauensis MK2 genome sequence.</title>
        <authorList>
            <person name="Futagami T."/>
            <person name="Mori K."/>
            <person name="Kadooka C."/>
            <person name="Tanaka T."/>
        </authorList>
    </citation>
    <scope>NUCLEOTIDE SEQUENCE</scope>
    <source>
        <strain evidence="2">MK2</strain>
    </source>
</reference>
<feature type="compositionally biased region" description="Acidic residues" evidence="1">
    <location>
        <begin position="115"/>
        <end position="126"/>
    </location>
</feature>
<feature type="region of interest" description="Disordered" evidence="1">
    <location>
        <begin position="458"/>
        <end position="802"/>
    </location>
</feature>
<feature type="compositionally biased region" description="Basic and acidic residues" evidence="1">
    <location>
        <begin position="530"/>
        <end position="549"/>
    </location>
</feature>
<feature type="compositionally biased region" description="Polar residues" evidence="1">
    <location>
        <begin position="260"/>
        <end position="274"/>
    </location>
</feature>
<gene>
    <name evidence="2" type="ORF">APUU_50874A</name>
</gene>
<feature type="compositionally biased region" description="Basic and acidic residues" evidence="1">
    <location>
        <begin position="511"/>
        <end position="520"/>
    </location>
</feature>
<sequence length="802" mass="89434">MTTTSPFPFSTMEVPLMDDTMEMASPYQGPADDFEIDIDVMEDQASNPDRDMTADEYMDNGENQGQDGIPDEDMVDDLAEPPMTDADYYPETNQNIDMQYEEEKTNEERKIYEAEMLEDDYDEDIDAPVPEHEQEVSEVPVSLEEHAKIEETQKASPTRKERDEDNNNINTESYPEEETQTVDPTQTKLQPEPEPEQTADNLVDEQSAEKAGTDHVASEHPEENARNTNETEQKEQTAQVEPQTIPNNDHQEAPEELGNPQDNGKGSDEAQPSNDGLGKVDVELREEQRVSESNDQEPEQDRGSTQSSHLHSVKVYYQDNEISLFPPREGDSSETFFLEDEGLAYESFGKLFVACREVLQNHIHENEVLVIDIEALNFQLTEDSLETQKVSLKQFVDVYLHFCHNDGIEEPEALYLTLSTKLTAAAELSDLLLAASEGKGLSEIQSWEVYPDADDVSAGYEETAEEQYQEESQGALDNEDKEEGSAEPELESTLHSQDAPNHQQDGAETQETQKIEHTETGEAVNNGPNAEDRPESAHSPSHHSEEQKTESTGTLEPLPSTNAAEGEQKPGEVPESPYGEENYEDEYHGDEYLEGDEPDDEAHHNDVLEETEGDAADSTEPYSEEYLGLESEYHEQPLSVEDTQPDASQDNGDAAADVAETQDNHEVAAEPSLDDDSLNQSHKTQHVEDDSLGVTEDRKSPRGDSEPVEQLAEVDGAIEEGEVDETADNTLSLTAGNDEGADLPFEDEDYLDLGIEDDLGDIDGEQEGASTSHTPGKRVREPDDEFDMPENTNQEVKRRRSS</sequence>
<feature type="region of interest" description="Disordered" evidence="1">
    <location>
        <begin position="45"/>
        <end position="95"/>
    </location>
</feature>
<feature type="compositionally biased region" description="Acidic residues" evidence="1">
    <location>
        <begin position="69"/>
        <end position="79"/>
    </location>
</feature>
<feature type="compositionally biased region" description="Polar residues" evidence="1">
    <location>
        <begin position="493"/>
        <end position="510"/>
    </location>
</feature>
<feature type="compositionally biased region" description="Polar residues" evidence="1">
    <location>
        <begin position="236"/>
        <end position="248"/>
    </location>
</feature>
<feature type="region of interest" description="Disordered" evidence="1">
    <location>
        <begin position="113"/>
        <end position="310"/>
    </location>
</feature>
<feature type="compositionally biased region" description="Polar residues" evidence="1">
    <location>
        <begin position="641"/>
        <end position="651"/>
    </location>
</feature>
<feature type="compositionally biased region" description="Basic and acidic residues" evidence="1">
    <location>
        <begin position="278"/>
        <end position="292"/>
    </location>
</feature>
<dbReference type="Proteomes" id="UP000654913">
    <property type="component" value="Chromosome 5"/>
</dbReference>
<feature type="compositionally biased region" description="Basic and acidic residues" evidence="1">
    <location>
        <begin position="207"/>
        <end position="235"/>
    </location>
</feature>
<evidence type="ECO:0000313" key="2">
    <source>
        <dbReference type="EMBL" id="BCS26163.1"/>
    </source>
</evidence>
<dbReference type="Pfam" id="PF10336">
    <property type="entry name" value="DUF2420"/>
    <property type="match status" value="1"/>
</dbReference>
<evidence type="ECO:0000256" key="1">
    <source>
        <dbReference type="SAM" id="MobiDB-lite"/>
    </source>
</evidence>
<evidence type="ECO:0000313" key="3">
    <source>
        <dbReference type="Proteomes" id="UP000654913"/>
    </source>
</evidence>
<proteinExistence type="predicted"/>
<dbReference type="AlphaFoldDB" id="A0A7R7XSJ6"/>
<reference evidence="2" key="1">
    <citation type="submission" date="2021-01" db="EMBL/GenBank/DDBJ databases">
        <authorList>
            <consortium name="Aspergillus puulaauensis MK2 genome sequencing consortium"/>
            <person name="Kazuki M."/>
            <person name="Futagami T."/>
        </authorList>
    </citation>
    <scope>NUCLEOTIDE SEQUENCE</scope>
    <source>
        <strain evidence="2">MK2</strain>
    </source>
</reference>
<dbReference type="RefSeq" id="XP_041558357.1">
    <property type="nucleotide sequence ID" value="XM_041705919.1"/>
</dbReference>
<feature type="compositionally biased region" description="Basic and acidic residues" evidence="1">
    <location>
        <begin position="143"/>
        <end position="165"/>
    </location>
</feature>
<organism evidence="2 3">
    <name type="scientific">Aspergillus puulaauensis</name>
    <dbReference type="NCBI Taxonomy" id="1220207"/>
    <lineage>
        <taxon>Eukaryota</taxon>
        <taxon>Fungi</taxon>
        <taxon>Dikarya</taxon>
        <taxon>Ascomycota</taxon>
        <taxon>Pezizomycotina</taxon>
        <taxon>Eurotiomycetes</taxon>
        <taxon>Eurotiomycetidae</taxon>
        <taxon>Eurotiales</taxon>
        <taxon>Aspergillaceae</taxon>
        <taxon>Aspergillus</taxon>
    </lineage>
</organism>
<feature type="compositionally biased region" description="Acidic residues" evidence="1">
    <location>
        <begin position="608"/>
        <end position="617"/>
    </location>
</feature>
<feature type="compositionally biased region" description="Acidic residues" evidence="1">
    <location>
        <begin position="477"/>
        <end position="490"/>
    </location>
</feature>